<dbReference type="VEuPathDB" id="FungiDB:SCHCODRAFT_02508506"/>
<dbReference type="OrthoDB" id="2607755at2759"/>
<dbReference type="AlphaFoldDB" id="D8QA70"/>
<evidence type="ECO:0000313" key="3">
    <source>
        <dbReference type="EMBL" id="EFI95352.1"/>
    </source>
</evidence>
<feature type="transmembrane region" description="Helical" evidence="2">
    <location>
        <begin position="99"/>
        <end position="125"/>
    </location>
</feature>
<dbReference type="RefSeq" id="XP_003030255.1">
    <property type="nucleotide sequence ID" value="XM_003030209.1"/>
</dbReference>
<accession>D8QA70</accession>
<gene>
    <name evidence="3" type="ORF">SCHCODRAFT_110818</name>
</gene>
<feature type="region of interest" description="Disordered" evidence="1">
    <location>
        <begin position="235"/>
        <end position="263"/>
    </location>
</feature>
<feature type="compositionally biased region" description="Basic and acidic residues" evidence="1">
    <location>
        <begin position="247"/>
        <end position="263"/>
    </location>
</feature>
<feature type="transmembrane region" description="Helical" evidence="2">
    <location>
        <begin position="46"/>
        <end position="66"/>
    </location>
</feature>
<dbReference type="GeneID" id="9588691"/>
<evidence type="ECO:0000313" key="4">
    <source>
        <dbReference type="Proteomes" id="UP000007431"/>
    </source>
</evidence>
<evidence type="ECO:0000256" key="2">
    <source>
        <dbReference type="SAM" id="Phobius"/>
    </source>
</evidence>
<proteinExistence type="predicted"/>
<name>D8QA70_SCHCM</name>
<feature type="non-terminal residue" evidence="3">
    <location>
        <position position="263"/>
    </location>
</feature>
<keyword evidence="2" id="KW-1133">Transmembrane helix</keyword>
<dbReference type="OMA" id="YGEKRGM"/>
<keyword evidence="2" id="KW-0472">Membrane</keyword>
<sequence>MSRWMKIAQGFRPFYMTTPADMLPAGLAELKTPPLYYRKPPTWMKFSWFIAGGAVVSAINMSDLTWEHWTEFVEDESSFEARAKDPSLEKKGKWELRPWYQRLGMCGLQLSAATMLSVIVVLMRYRTVKRLDIFRHSAQFDTGGPTLLLAQCAHHTSPSWGYIRPIKQCTLSATGATDHTLYLTLAGDKADRKIDLRGALIRGKELPPKEARAALIEEFGAEGKLKGVAQALKEEAQTGGSGWKSGPVKERQDQRRKALEKDL</sequence>
<keyword evidence="4" id="KW-1185">Reference proteome</keyword>
<keyword evidence="2" id="KW-0812">Transmembrane</keyword>
<evidence type="ECO:0000256" key="1">
    <source>
        <dbReference type="SAM" id="MobiDB-lite"/>
    </source>
</evidence>
<protein>
    <submittedName>
        <fullName evidence="3">Uncharacterized protein</fullName>
    </submittedName>
</protein>
<dbReference type="HOGENOM" id="CLU_091761_0_0_1"/>
<dbReference type="KEGG" id="scm:SCHCO_02508506"/>
<dbReference type="Proteomes" id="UP000007431">
    <property type="component" value="Unassembled WGS sequence"/>
</dbReference>
<organism evidence="4">
    <name type="scientific">Schizophyllum commune (strain H4-8 / FGSC 9210)</name>
    <name type="common">Split gill fungus</name>
    <dbReference type="NCBI Taxonomy" id="578458"/>
    <lineage>
        <taxon>Eukaryota</taxon>
        <taxon>Fungi</taxon>
        <taxon>Dikarya</taxon>
        <taxon>Basidiomycota</taxon>
        <taxon>Agaricomycotina</taxon>
        <taxon>Agaricomycetes</taxon>
        <taxon>Agaricomycetidae</taxon>
        <taxon>Agaricales</taxon>
        <taxon>Schizophyllaceae</taxon>
        <taxon>Schizophyllum</taxon>
    </lineage>
</organism>
<dbReference type="InParanoid" id="D8QA70"/>
<reference evidence="3 4" key="1">
    <citation type="journal article" date="2010" name="Nat. Biotechnol.">
        <title>Genome sequence of the model mushroom Schizophyllum commune.</title>
        <authorList>
            <person name="Ohm R.A."/>
            <person name="de Jong J.F."/>
            <person name="Lugones L.G."/>
            <person name="Aerts A."/>
            <person name="Kothe E."/>
            <person name="Stajich J.E."/>
            <person name="de Vries R.P."/>
            <person name="Record E."/>
            <person name="Levasseur A."/>
            <person name="Baker S.E."/>
            <person name="Bartholomew K.A."/>
            <person name="Coutinho P.M."/>
            <person name="Erdmann S."/>
            <person name="Fowler T.J."/>
            <person name="Gathman A.C."/>
            <person name="Lombard V."/>
            <person name="Henrissat B."/>
            <person name="Knabe N."/>
            <person name="Kuees U."/>
            <person name="Lilly W.W."/>
            <person name="Lindquist E."/>
            <person name="Lucas S."/>
            <person name="Magnuson J.K."/>
            <person name="Piumi F."/>
            <person name="Raudaskoski M."/>
            <person name="Salamov A."/>
            <person name="Schmutz J."/>
            <person name="Schwarze F.W.M.R."/>
            <person name="vanKuyk P.A."/>
            <person name="Horton J.S."/>
            <person name="Grigoriev I.V."/>
            <person name="Woesten H.A.B."/>
        </authorList>
    </citation>
    <scope>NUCLEOTIDE SEQUENCE [LARGE SCALE GENOMIC DNA]</scope>
    <source>
        <strain evidence="4">H4-8 / FGSC 9210</strain>
    </source>
</reference>
<dbReference type="EMBL" id="GL377308">
    <property type="protein sequence ID" value="EFI95352.1"/>
    <property type="molecule type" value="Genomic_DNA"/>
</dbReference>